<reference evidence="4" key="1">
    <citation type="submission" date="2025-08" db="UniProtKB">
        <authorList>
            <consortium name="RefSeq"/>
        </authorList>
    </citation>
    <scope>IDENTIFICATION</scope>
</reference>
<sequence length="729" mass="83693">MANLSSLRKKKISNMDEILNFMLEESDEDSNKDIDLGYSDFSNDEDNNLIEFEVENIMTSTNIQRKVKNTIKNINNVDKLEAAVPFSNSILPLFNDTDSESSAASSTSDSEIETFVTYKKSPRTRGGGTRRVRVRGGIGIKCNKVISVESVTDSMHITHREAITDDAAFNVNILNNGVQGSIHNHRRGRVCSRGKGRNRSQKPPLSTWGKVNTDVLVNLMDFSELFQEGLNVRMRQNPTSLDFFELYFPVELVTLLVEETNRYARQFFAANPDNSSIWEETNVAEIKTFIAVILLMGIIYKPKLSMYWSKDELYNTPIFSEIINRNRFSMLLKFFHFNNNEDENYDATDDNRDCLYKVRPVINILRNRFKTVYNPGKNLSVDESLVLYKGRLHFRQYIKTKRARFGIKLYELATSEGITLDFLVYCGKGMFADDDINDQMPSSARIPSVLMEPFIGKGHTLYTDNYYTSTTLAKYFLDNKTHLCGTIRSNRFNYSKDILIEVLKKGDAVFYKNNDANSQMLACKFRASKDKASGKQKVVYMLSTCHQPFMRIIENTRGLNIQKPICVKEYNSHMGGVDRVDQQLQSLNLLRKTYKWYRKLAFRLISQGILNSHKIFVKYTCHKSTIFLDFLHDTIKLTFLSLPKLNKTLVPDDTIHRLTGRHFPGTKQPSHNATDRRPSKLCRVCYARGIFNNNGKPLKTVHVCKTCPGEPGLHIDSCFEIYHTVLDLV</sequence>
<feature type="domain" description="PiggyBac transposable element-derived protein" evidence="2">
    <location>
        <begin position="240"/>
        <end position="613"/>
    </location>
</feature>
<gene>
    <name evidence="4" type="primary">LOC136087860</name>
</gene>
<keyword evidence="3" id="KW-1185">Reference proteome</keyword>
<evidence type="ECO:0000313" key="4">
    <source>
        <dbReference type="RefSeq" id="XP_065667539.1"/>
    </source>
</evidence>
<dbReference type="RefSeq" id="XP_065667539.1">
    <property type="nucleotide sequence ID" value="XM_065811467.1"/>
</dbReference>
<feature type="domain" description="PiggyBac transposable element-derived protein 4 C-terminal zinc-finger" evidence="1">
    <location>
        <begin position="678"/>
        <end position="723"/>
    </location>
</feature>
<evidence type="ECO:0000259" key="1">
    <source>
        <dbReference type="Pfam" id="PF13842"/>
    </source>
</evidence>
<evidence type="ECO:0000313" key="3">
    <source>
        <dbReference type="Proteomes" id="UP001652625"/>
    </source>
</evidence>
<accession>A0ABM4D010</accession>
<dbReference type="Pfam" id="PF13842">
    <property type="entry name" value="zf-Tnp_2"/>
    <property type="match status" value="1"/>
</dbReference>
<dbReference type="PANTHER" id="PTHR46599:SF3">
    <property type="entry name" value="PIGGYBAC TRANSPOSABLE ELEMENT-DERIVED PROTEIN 4"/>
    <property type="match status" value="1"/>
</dbReference>
<dbReference type="Proteomes" id="UP001652625">
    <property type="component" value="Chromosome 12"/>
</dbReference>
<dbReference type="Pfam" id="PF13843">
    <property type="entry name" value="DDE_Tnp_1_7"/>
    <property type="match status" value="1"/>
</dbReference>
<dbReference type="GeneID" id="136087860"/>
<dbReference type="InterPro" id="IPR032718">
    <property type="entry name" value="PGBD4_Znf_C"/>
</dbReference>
<dbReference type="PANTHER" id="PTHR46599">
    <property type="entry name" value="PIGGYBAC TRANSPOSABLE ELEMENT-DERIVED PROTEIN 4"/>
    <property type="match status" value="1"/>
</dbReference>
<proteinExistence type="predicted"/>
<organism evidence="3 4">
    <name type="scientific">Hydra vulgaris</name>
    <name type="common">Hydra</name>
    <name type="synonym">Hydra attenuata</name>
    <dbReference type="NCBI Taxonomy" id="6087"/>
    <lineage>
        <taxon>Eukaryota</taxon>
        <taxon>Metazoa</taxon>
        <taxon>Cnidaria</taxon>
        <taxon>Hydrozoa</taxon>
        <taxon>Hydroidolina</taxon>
        <taxon>Anthoathecata</taxon>
        <taxon>Aplanulata</taxon>
        <taxon>Hydridae</taxon>
        <taxon>Hydra</taxon>
    </lineage>
</organism>
<protein>
    <submittedName>
        <fullName evidence="4">PiggyBac transposable element-derived protein 4-like</fullName>
    </submittedName>
</protein>
<dbReference type="InterPro" id="IPR029526">
    <property type="entry name" value="PGBD"/>
</dbReference>
<name>A0ABM4D010_HYDVU</name>
<evidence type="ECO:0000259" key="2">
    <source>
        <dbReference type="Pfam" id="PF13843"/>
    </source>
</evidence>